<keyword evidence="2" id="KW-0812">Transmembrane</keyword>
<proteinExistence type="predicted"/>
<feature type="transmembrane region" description="Helical" evidence="2">
    <location>
        <begin position="50"/>
        <end position="71"/>
    </location>
</feature>
<dbReference type="Pfam" id="PF13617">
    <property type="entry name" value="Lipoprotein_19"/>
    <property type="match status" value="1"/>
</dbReference>
<reference evidence="3 4" key="1">
    <citation type="submission" date="2023-02" db="EMBL/GenBank/DDBJ databases">
        <title>Genome sequence of Novosphingobium humi KACC 19094.</title>
        <authorList>
            <person name="Kim S."/>
            <person name="Heo J."/>
            <person name="Kwon S.-W."/>
        </authorList>
    </citation>
    <scope>NUCLEOTIDE SEQUENCE [LARGE SCALE GENOMIC DNA]</scope>
    <source>
        <strain evidence="3 4">KACC 19094</strain>
    </source>
</reference>
<sequence length="107" mass="11982">MKRNTLTRRPAVAKDSRMDQRETFHGRVKGPDGRLWPALQKVWRKRPVRLGVSVLSLGMVTALSGCITVSAPDKPIVIELNINIKQEVIYRLAADAGKTIDSNKDIF</sequence>
<feature type="compositionally biased region" description="Basic and acidic residues" evidence="1">
    <location>
        <begin position="12"/>
        <end position="28"/>
    </location>
</feature>
<evidence type="ECO:0000313" key="4">
    <source>
        <dbReference type="Proteomes" id="UP001218231"/>
    </source>
</evidence>
<evidence type="ECO:0000256" key="2">
    <source>
        <dbReference type="SAM" id="Phobius"/>
    </source>
</evidence>
<organism evidence="3 4">
    <name type="scientific">Novosphingobium humi</name>
    <dbReference type="NCBI Taxonomy" id="2282397"/>
    <lineage>
        <taxon>Bacteria</taxon>
        <taxon>Pseudomonadati</taxon>
        <taxon>Pseudomonadota</taxon>
        <taxon>Alphaproteobacteria</taxon>
        <taxon>Sphingomonadales</taxon>
        <taxon>Sphingomonadaceae</taxon>
        <taxon>Novosphingobium</taxon>
    </lineage>
</organism>
<gene>
    <name evidence="3" type="ORF">PQ457_10670</name>
</gene>
<feature type="region of interest" description="Disordered" evidence="1">
    <location>
        <begin position="1"/>
        <end position="28"/>
    </location>
</feature>
<accession>A0ABY7TUU4</accession>
<dbReference type="Proteomes" id="UP001218231">
    <property type="component" value="Chromosome"/>
</dbReference>
<protein>
    <submittedName>
        <fullName evidence="3">YnbE family lipoprotein</fullName>
    </submittedName>
</protein>
<evidence type="ECO:0000313" key="3">
    <source>
        <dbReference type="EMBL" id="WCT76407.1"/>
    </source>
</evidence>
<dbReference type="RefSeq" id="WP_273616852.1">
    <property type="nucleotide sequence ID" value="NZ_CP103868.1"/>
</dbReference>
<keyword evidence="3" id="KW-0449">Lipoprotein</keyword>
<dbReference type="InterPro" id="IPR025985">
    <property type="entry name" value="YnbE"/>
</dbReference>
<keyword evidence="4" id="KW-1185">Reference proteome</keyword>
<keyword evidence="2" id="KW-0472">Membrane</keyword>
<keyword evidence="2" id="KW-1133">Transmembrane helix</keyword>
<dbReference type="EMBL" id="CP117417">
    <property type="protein sequence ID" value="WCT76407.1"/>
    <property type="molecule type" value="Genomic_DNA"/>
</dbReference>
<name>A0ABY7TUU4_9SPHN</name>
<evidence type="ECO:0000256" key="1">
    <source>
        <dbReference type="SAM" id="MobiDB-lite"/>
    </source>
</evidence>